<evidence type="ECO:0000313" key="2">
    <source>
        <dbReference type="EMBL" id="PWK21204.1"/>
    </source>
</evidence>
<proteinExistence type="predicted"/>
<organism evidence="2 3">
    <name type="scientific">Maribacter polysiphoniae</name>
    <dbReference type="NCBI Taxonomy" id="429344"/>
    <lineage>
        <taxon>Bacteria</taxon>
        <taxon>Pseudomonadati</taxon>
        <taxon>Bacteroidota</taxon>
        <taxon>Flavobacteriia</taxon>
        <taxon>Flavobacteriales</taxon>
        <taxon>Flavobacteriaceae</taxon>
        <taxon>Maribacter</taxon>
    </lineage>
</organism>
<evidence type="ECO:0000256" key="1">
    <source>
        <dbReference type="SAM" id="MobiDB-lite"/>
    </source>
</evidence>
<reference evidence="2 3" key="1">
    <citation type="submission" date="2018-05" db="EMBL/GenBank/DDBJ databases">
        <title>Genomic Encyclopedia of Archaeal and Bacterial Type Strains, Phase II (KMG-II): from individual species to whole genera.</title>
        <authorList>
            <person name="Goeker M."/>
        </authorList>
    </citation>
    <scope>NUCLEOTIDE SEQUENCE [LARGE SCALE GENOMIC DNA]</scope>
    <source>
        <strain evidence="2 3">DSM 23514</strain>
    </source>
</reference>
<comment type="caution">
    <text evidence="2">The sequence shown here is derived from an EMBL/GenBank/DDBJ whole genome shotgun (WGS) entry which is preliminary data.</text>
</comment>
<name>A0A316DT30_9FLAO</name>
<accession>A0A316DT30</accession>
<gene>
    <name evidence="2" type="ORF">LX92_04005</name>
</gene>
<dbReference type="EMBL" id="QGGQ01000013">
    <property type="protein sequence ID" value="PWK21204.1"/>
    <property type="molecule type" value="Genomic_DNA"/>
</dbReference>
<sequence>MVIGLLGGAKPVQFIQPRIYDDQRNKKPDDVYLEPHKRDFCNSDS</sequence>
<dbReference type="Proteomes" id="UP000245667">
    <property type="component" value="Unassembled WGS sequence"/>
</dbReference>
<dbReference type="AlphaFoldDB" id="A0A316DT30"/>
<feature type="region of interest" description="Disordered" evidence="1">
    <location>
        <begin position="25"/>
        <end position="45"/>
    </location>
</feature>
<protein>
    <submittedName>
        <fullName evidence="2">Uncharacterized protein</fullName>
    </submittedName>
</protein>
<evidence type="ECO:0000313" key="3">
    <source>
        <dbReference type="Proteomes" id="UP000245667"/>
    </source>
</evidence>